<dbReference type="RefSeq" id="WP_145097939.1">
    <property type="nucleotide sequence ID" value="NZ_CP036274.1"/>
</dbReference>
<feature type="region of interest" description="Disordered" evidence="1">
    <location>
        <begin position="117"/>
        <end position="139"/>
    </location>
</feature>
<accession>A0A517YLV2</accession>
<sequence>MNISIRHGVAWSVLVLLGADLVGCEMKSGPPTYKLSGAITFDGQPIPKGMIVFTPDSSKGNSGPQGVAMITDGKYDTSTANGSGVGSGPTIVRVMGEGGAESKLICEYEYSVDLPPQDSELPISVPATAANRKPPSPEI</sequence>
<evidence type="ECO:0000313" key="3">
    <source>
        <dbReference type="Proteomes" id="UP000315017"/>
    </source>
</evidence>
<protein>
    <recommendedName>
        <fullName evidence="4">Carboxypeptidase regulatory-like domain-containing protein</fullName>
    </recommendedName>
</protein>
<dbReference type="Proteomes" id="UP000315017">
    <property type="component" value="Chromosome"/>
</dbReference>
<proteinExistence type="predicted"/>
<evidence type="ECO:0000313" key="2">
    <source>
        <dbReference type="EMBL" id="QDU31205.1"/>
    </source>
</evidence>
<feature type="compositionally biased region" description="Polar residues" evidence="1">
    <location>
        <begin position="55"/>
        <end position="64"/>
    </location>
</feature>
<organism evidence="2 3">
    <name type="scientific">Anatilimnocola aggregata</name>
    <dbReference type="NCBI Taxonomy" id="2528021"/>
    <lineage>
        <taxon>Bacteria</taxon>
        <taxon>Pseudomonadati</taxon>
        <taxon>Planctomycetota</taxon>
        <taxon>Planctomycetia</taxon>
        <taxon>Pirellulales</taxon>
        <taxon>Pirellulaceae</taxon>
        <taxon>Anatilimnocola</taxon>
    </lineage>
</organism>
<evidence type="ECO:0000256" key="1">
    <source>
        <dbReference type="SAM" id="MobiDB-lite"/>
    </source>
</evidence>
<dbReference type="AlphaFoldDB" id="A0A517YLV2"/>
<reference evidence="2 3" key="1">
    <citation type="submission" date="2019-02" db="EMBL/GenBank/DDBJ databases">
        <title>Deep-cultivation of Planctomycetes and their phenomic and genomic characterization uncovers novel biology.</title>
        <authorList>
            <person name="Wiegand S."/>
            <person name="Jogler M."/>
            <person name="Boedeker C."/>
            <person name="Pinto D."/>
            <person name="Vollmers J."/>
            <person name="Rivas-Marin E."/>
            <person name="Kohn T."/>
            <person name="Peeters S.H."/>
            <person name="Heuer A."/>
            <person name="Rast P."/>
            <person name="Oberbeckmann S."/>
            <person name="Bunk B."/>
            <person name="Jeske O."/>
            <person name="Meyerdierks A."/>
            <person name="Storesund J.E."/>
            <person name="Kallscheuer N."/>
            <person name="Luecker S."/>
            <person name="Lage O.M."/>
            <person name="Pohl T."/>
            <person name="Merkel B.J."/>
            <person name="Hornburger P."/>
            <person name="Mueller R.-W."/>
            <person name="Bruemmer F."/>
            <person name="Labrenz M."/>
            <person name="Spormann A.M."/>
            <person name="Op den Camp H."/>
            <person name="Overmann J."/>
            <person name="Amann R."/>
            <person name="Jetten M.S.M."/>
            <person name="Mascher T."/>
            <person name="Medema M.H."/>
            <person name="Devos D.P."/>
            <person name="Kaster A.-K."/>
            <person name="Ovreas L."/>
            <person name="Rohde M."/>
            <person name="Galperin M.Y."/>
            <person name="Jogler C."/>
        </authorList>
    </citation>
    <scope>NUCLEOTIDE SEQUENCE [LARGE SCALE GENOMIC DNA]</scope>
    <source>
        <strain evidence="2 3">ETA_A8</strain>
    </source>
</reference>
<evidence type="ECO:0008006" key="4">
    <source>
        <dbReference type="Google" id="ProtNLM"/>
    </source>
</evidence>
<keyword evidence="3" id="KW-1185">Reference proteome</keyword>
<gene>
    <name evidence="2" type="ORF">ETAA8_63580</name>
</gene>
<name>A0A517YLV2_9BACT</name>
<dbReference type="KEGG" id="aagg:ETAA8_63580"/>
<dbReference type="EMBL" id="CP036274">
    <property type="protein sequence ID" value="QDU31205.1"/>
    <property type="molecule type" value="Genomic_DNA"/>
</dbReference>
<dbReference type="OrthoDB" id="289094at2"/>
<feature type="region of interest" description="Disordered" evidence="1">
    <location>
        <begin position="55"/>
        <end position="88"/>
    </location>
</feature>